<dbReference type="EMBL" id="CP151516">
    <property type="protein sequence ID" value="WZN66863.1"/>
    <property type="molecule type" value="Genomic_DNA"/>
</dbReference>
<evidence type="ECO:0000313" key="4">
    <source>
        <dbReference type="Proteomes" id="UP001472866"/>
    </source>
</evidence>
<keyword evidence="1" id="KW-0175">Coiled coil</keyword>
<name>A0AAX4PKM3_9CHLO</name>
<feature type="compositionally biased region" description="Basic and acidic residues" evidence="2">
    <location>
        <begin position="608"/>
        <end position="617"/>
    </location>
</feature>
<reference evidence="3 4" key="1">
    <citation type="submission" date="2024-03" db="EMBL/GenBank/DDBJ databases">
        <title>Complete genome sequence of the green alga Chloropicon roscoffensis RCC1871.</title>
        <authorList>
            <person name="Lemieux C."/>
            <person name="Pombert J.-F."/>
            <person name="Otis C."/>
            <person name="Turmel M."/>
        </authorList>
    </citation>
    <scope>NUCLEOTIDE SEQUENCE [LARGE SCALE GENOMIC DNA]</scope>
    <source>
        <strain evidence="3 4">RCC1871</strain>
    </source>
</reference>
<accession>A0AAX4PKM3</accession>
<feature type="region of interest" description="Disordered" evidence="2">
    <location>
        <begin position="608"/>
        <end position="688"/>
    </location>
</feature>
<feature type="compositionally biased region" description="Low complexity" evidence="2">
    <location>
        <begin position="638"/>
        <end position="648"/>
    </location>
</feature>
<dbReference type="InterPro" id="IPR036770">
    <property type="entry name" value="Ankyrin_rpt-contain_sf"/>
</dbReference>
<feature type="compositionally biased region" description="Low complexity" evidence="2">
    <location>
        <begin position="186"/>
        <end position="195"/>
    </location>
</feature>
<feature type="coiled-coil region" evidence="1">
    <location>
        <begin position="19"/>
        <end position="79"/>
    </location>
</feature>
<evidence type="ECO:0000256" key="1">
    <source>
        <dbReference type="SAM" id="Coils"/>
    </source>
</evidence>
<dbReference type="InterPro" id="IPR002110">
    <property type="entry name" value="Ankyrin_rpt"/>
</dbReference>
<dbReference type="InterPro" id="IPR052050">
    <property type="entry name" value="SecEffector_AnkRepeat"/>
</dbReference>
<feature type="compositionally biased region" description="Polar residues" evidence="2">
    <location>
        <begin position="171"/>
        <end position="183"/>
    </location>
</feature>
<evidence type="ECO:0000313" key="3">
    <source>
        <dbReference type="EMBL" id="WZN66863.1"/>
    </source>
</evidence>
<dbReference type="SUPFAM" id="SSF48403">
    <property type="entry name" value="Ankyrin repeat"/>
    <property type="match status" value="1"/>
</dbReference>
<dbReference type="PANTHER" id="PTHR46586">
    <property type="entry name" value="ANKYRIN REPEAT-CONTAINING PROTEIN"/>
    <property type="match status" value="1"/>
</dbReference>
<sequence length="688" mass="76052">MEALMDKLEGYLSKGLLSRDDFESEKANFLRALKKEREKDAAAREARRVREAYAHRQRLEAEKAARARELQQEEEARKRRHEIDALAHALRATFQHGRDLLTKAELEGVKRGYFDLVGLNLDASSSLVARPGGAKRTREGAAVDEERGGDDEGTPRRNSATEEEVMPWVSMGTSTLQPATPSQKEPWAPAPASARPRAKHVRRSLGPSLASAQTAQLPKGVPKITGKKVKKRSSDKARAQASVRVAVPSQNRDCDGTSRYSILKNMFSNMDIFGVREWIFKKAEAGELVELKTAHQVLYKERPLDTKNGTAVWNDDTCAFAARGGKLETLKWLRFEAGCKWDAQTAEAAAWKGHLKVLKFCVKNGCEVDKDVFHSAVYGGHAECVRFLEKMSPRCDCLETHVCGDAARGGHIALLEELSGPRGKLRGRYPLCLETSALAARGDYPKTEEVFVWLRSRGCPWDKWTTASACGGEGKGSLQTLKFLHAQGVPLGKECFAKAAISGDLKVLEWLAQMGCPWDWTATHHAAEEGHLDALQWLRSWGCPWKPKTVCSEPVRGAKRFAREGAKRLTREDGDQSGRVDGCWRTFEWLVDHEGLTGTPAAHKAYREWKNQQEERTSPPTPKKAKSISKMTGGGSGAIAATTGSSSSPRPKGLSWGFLKKPRAGVYLKGTNRHAGAKTEDNTDSDDR</sequence>
<dbReference type="PANTHER" id="PTHR46586:SF3">
    <property type="entry name" value="ANKYRIN REPEAT-CONTAINING PROTEIN"/>
    <property type="match status" value="1"/>
</dbReference>
<dbReference type="Gene3D" id="1.25.40.20">
    <property type="entry name" value="Ankyrin repeat-containing domain"/>
    <property type="match status" value="2"/>
</dbReference>
<dbReference type="Pfam" id="PF13637">
    <property type="entry name" value="Ank_4"/>
    <property type="match status" value="1"/>
</dbReference>
<evidence type="ECO:0000256" key="2">
    <source>
        <dbReference type="SAM" id="MobiDB-lite"/>
    </source>
</evidence>
<keyword evidence="4" id="KW-1185">Reference proteome</keyword>
<protein>
    <submittedName>
        <fullName evidence="3">Uncharacterized protein</fullName>
    </submittedName>
</protein>
<organism evidence="3 4">
    <name type="scientific">Chloropicon roscoffensis</name>
    <dbReference type="NCBI Taxonomy" id="1461544"/>
    <lineage>
        <taxon>Eukaryota</taxon>
        <taxon>Viridiplantae</taxon>
        <taxon>Chlorophyta</taxon>
        <taxon>Chloropicophyceae</taxon>
        <taxon>Chloropicales</taxon>
        <taxon>Chloropicaceae</taxon>
        <taxon>Chloropicon</taxon>
    </lineage>
</organism>
<feature type="region of interest" description="Disordered" evidence="2">
    <location>
        <begin position="129"/>
        <end position="242"/>
    </location>
</feature>
<dbReference type="Proteomes" id="UP001472866">
    <property type="component" value="Chromosome 16"/>
</dbReference>
<feature type="compositionally biased region" description="Basic and acidic residues" evidence="2">
    <location>
        <begin position="136"/>
        <end position="146"/>
    </location>
</feature>
<proteinExistence type="predicted"/>
<dbReference type="AlphaFoldDB" id="A0AAX4PKM3"/>
<gene>
    <name evidence="3" type="ORF">HKI87_16g84340</name>
</gene>